<protein>
    <submittedName>
        <fullName evidence="4">Relaxase/Mobilisation nuclease domain-containing protein</fullName>
    </submittedName>
</protein>
<keyword evidence="1" id="KW-0175">Coiled coil</keyword>
<dbReference type="AlphaFoldDB" id="A0A1T4M5V2"/>
<evidence type="ECO:0000313" key="5">
    <source>
        <dbReference type="Proteomes" id="UP000190102"/>
    </source>
</evidence>
<name>A0A1T4M5V2_9BACT</name>
<organism evidence="4 5">
    <name type="scientific">Trichlorobacter thiogenes</name>
    <dbReference type="NCBI Taxonomy" id="115783"/>
    <lineage>
        <taxon>Bacteria</taxon>
        <taxon>Pseudomonadati</taxon>
        <taxon>Thermodesulfobacteriota</taxon>
        <taxon>Desulfuromonadia</taxon>
        <taxon>Geobacterales</taxon>
        <taxon>Geobacteraceae</taxon>
        <taxon>Trichlorobacter</taxon>
    </lineage>
</organism>
<dbReference type="Pfam" id="PF03432">
    <property type="entry name" value="Relaxase"/>
    <property type="match status" value="1"/>
</dbReference>
<keyword evidence="5" id="KW-1185">Reference proteome</keyword>
<feature type="coiled-coil region" evidence="1">
    <location>
        <begin position="405"/>
        <end position="432"/>
    </location>
</feature>
<evidence type="ECO:0000256" key="1">
    <source>
        <dbReference type="SAM" id="Coils"/>
    </source>
</evidence>
<dbReference type="Proteomes" id="UP000190102">
    <property type="component" value="Unassembled WGS sequence"/>
</dbReference>
<sequence>MKSKITRGRDFSGLCRYILRHSAQPDLIGGNLAGAGAADLASEFVQVANLRPDIEKPVWHSSLALPKGDTLTDQEWNKIVRDYLEDLGFDPLTTPYVVVRHKNTGSDHVHISASRVNLSGGLYLGQNEHLIATRICQKLERKHGLTTTLGPDHKAPAKALKTQEKAMQQRTGKVPPRRCLQHSIDNIINNSINLTTEDFIKKLAKVDITAKPNLSRSGKMSGFSFEINGITFKASQLGKSYGWQALEKRLQQSQQVKSLPLTTTSPKPAREVARSIKQPVTTPHPANATTVVTTAAAELTTGLLDDQDVNKIASLICGLTKEGIGLPLPSPPSTQQTKIPNVEQLHVSYSPPKPAFMAIRDEKDKAKVTDNKTEIKRLSSELWLGKKKTKRRQGIIIRIINWRRKQILTKEIERLKRRNADLRAKAEAQITAPQAPTTRQQYDQIIVDFCKLQISKDTTLQQLNANQKAYELALQQTGTKLTALQNRRAEVLKLGKEQGWEPHTPPPPIWQPLTRNKHATWKNDLNHASSELVKLQNFEIHQKRYLEQIQQASKARQIEVWSNARREVEPRPQMIKFIHENKTEKGSNISTKSLRTDQPVADKDTAEIRQRPARSPAGSGQGRPPHQGWNHGI</sequence>
<evidence type="ECO:0000313" key="4">
    <source>
        <dbReference type="EMBL" id="SJZ62379.1"/>
    </source>
</evidence>
<dbReference type="OrthoDB" id="955344at2"/>
<dbReference type="EMBL" id="FUWR01000004">
    <property type="protein sequence ID" value="SJZ62379.1"/>
    <property type="molecule type" value="Genomic_DNA"/>
</dbReference>
<proteinExistence type="predicted"/>
<gene>
    <name evidence="4" type="ORF">SAMN02745119_01181</name>
</gene>
<reference evidence="5" key="1">
    <citation type="submission" date="2017-02" db="EMBL/GenBank/DDBJ databases">
        <authorList>
            <person name="Varghese N."/>
            <person name="Submissions S."/>
        </authorList>
    </citation>
    <scope>NUCLEOTIDE SEQUENCE [LARGE SCALE GENOMIC DNA]</scope>
    <source>
        <strain evidence="5">ATCC BAA-34</strain>
    </source>
</reference>
<dbReference type="InterPro" id="IPR005094">
    <property type="entry name" value="Endonuclease_MobA/VirD2"/>
</dbReference>
<evidence type="ECO:0000259" key="3">
    <source>
        <dbReference type="Pfam" id="PF03432"/>
    </source>
</evidence>
<feature type="region of interest" description="Disordered" evidence="2">
    <location>
        <begin position="579"/>
        <end position="633"/>
    </location>
</feature>
<dbReference type="STRING" id="115783.SAMN02745119_01181"/>
<feature type="domain" description="MobA/VirD2-like nuclease" evidence="3">
    <location>
        <begin position="17"/>
        <end position="145"/>
    </location>
</feature>
<evidence type="ECO:0000256" key="2">
    <source>
        <dbReference type="SAM" id="MobiDB-lite"/>
    </source>
</evidence>
<feature type="compositionally biased region" description="Basic and acidic residues" evidence="2">
    <location>
        <begin position="600"/>
        <end position="610"/>
    </location>
</feature>
<accession>A0A1T4M5V2</accession>